<proteinExistence type="inferred from homology"/>
<evidence type="ECO:0000256" key="9">
    <source>
        <dbReference type="ARBA" id="ARBA00047340"/>
    </source>
</evidence>
<evidence type="ECO:0000256" key="4">
    <source>
        <dbReference type="ARBA" id="ARBA00015486"/>
    </source>
</evidence>
<dbReference type="InterPro" id="IPR003200">
    <property type="entry name" value="Nict_dMeBzImd_PRibTrfase"/>
</dbReference>
<reference evidence="10" key="1">
    <citation type="submission" date="2020-02" db="EMBL/GenBank/DDBJ databases">
        <authorList>
            <person name="Meier V. D."/>
        </authorList>
    </citation>
    <scope>NUCLEOTIDE SEQUENCE</scope>
    <source>
        <strain evidence="10">AVDCRST_MAG41</strain>
    </source>
</reference>
<gene>
    <name evidence="10" type="ORF">AVDCRST_MAG41-3753</name>
</gene>
<evidence type="ECO:0000256" key="7">
    <source>
        <dbReference type="ARBA" id="ARBA00022679"/>
    </source>
</evidence>
<keyword evidence="6 10" id="KW-0328">Glycosyltransferase</keyword>
<dbReference type="InterPro" id="IPR023195">
    <property type="entry name" value="Nict_dMeBzImd_PRibTrfase_N"/>
</dbReference>
<evidence type="ECO:0000256" key="3">
    <source>
        <dbReference type="ARBA" id="ARBA00011991"/>
    </source>
</evidence>
<dbReference type="Pfam" id="PF02277">
    <property type="entry name" value="DBI_PRT"/>
    <property type="match status" value="1"/>
</dbReference>
<evidence type="ECO:0000256" key="2">
    <source>
        <dbReference type="ARBA" id="ARBA00007110"/>
    </source>
</evidence>
<keyword evidence="7 10" id="KW-0808">Transferase</keyword>
<evidence type="ECO:0000256" key="8">
    <source>
        <dbReference type="ARBA" id="ARBA00030686"/>
    </source>
</evidence>
<protein>
    <recommendedName>
        <fullName evidence="4">Nicotinate-nucleotide--dimethylbenzimidazole phosphoribosyltransferase</fullName>
        <ecNumber evidence="3">2.4.2.21</ecNumber>
    </recommendedName>
    <alternativeName>
        <fullName evidence="8">N(1)-alpha-phosphoribosyltransferase</fullName>
    </alternativeName>
</protein>
<evidence type="ECO:0000313" key="10">
    <source>
        <dbReference type="EMBL" id="CAA9283160.1"/>
    </source>
</evidence>
<dbReference type="EMBL" id="CADCTP010000343">
    <property type="protein sequence ID" value="CAA9283160.1"/>
    <property type="molecule type" value="Genomic_DNA"/>
</dbReference>
<dbReference type="Gene3D" id="3.40.50.10210">
    <property type="match status" value="1"/>
</dbReference>
<dbReference type="EC" id="2.4.2.21" evidence="3"/>
<dbReference type="Gene3D" id="1.10.1610.10">
    <property type="match status" value="1"/>
</dbReference>
<keyword evidence="5" id="KW-0169">Cobalamin biosynthesis</keyword>
<accession>A0A6J4JND4</accession>
<evidence type="ECO:0000256" key="6">
    <source>
        <dbReference type="ARBA" id="ARBA00022676"/>
    </source>
</evidence>
<organism evidence="10">
    <name type="scientific">uncultured Mycobacteriales bacterium</name>
    <dbReference type="NCBI Taxonomy" id="581187"/>
    <lineage>
        <taxon>Bacteria</taxon>
        <taxon>Bacillati</taxon>
        <taxon>Actinomycetota</taxon>
        <taxon>Actinomycetes</taxon>
        <taxon>Mycobacteriales</taxon>
        <taxon>environmental samples</taxon>
    </lineage>
</organism>
<feature type="non-terminal residue" evidence="10">
    <location>
        <position position="130"/>
    </location>
</feature>
<dbReference type="InterPro" id="IPR036087">
    <property type="entry name" value="Nict_dMeBzImd_PRibTrfase_sf"/>
</dbReference>
<dbReference type="UniPathway" id="UPA00061">
    <property type="reaction ID" value="UER00516"/>
</dbReference>
<dbReference type="AlphaFoldDB" id="A0A6J4JND4"/>
<comment type="similarity">
    <text evidence="2">Belongs to the CobT family.</text>
</comment>
<evidence type="ECO:0000256" key="5">
    <source>
        <dbReference type="ARBA" id="ARBA00022573"/>
    </source>
</evidence>
<name>A0A6J4JND4_9ACTN</name>
<comment type="pathway">
    <text evidence="1">Nucleoside biosynthesis; alpha-ribazole biosynthesis; alpha-ribazole from 5,6-dimethylbenzimidazole: step 1/2.</text>
</comment>
<comment type="catalytic activity">
    <reaction evidence="9">
        <text>5,6-dimethylbenzimidazole + nicotinate beta-D-ribonucleotide = alpha-ribazole 5'-phosphate + nicotinate + H(+)</text>
        <dbReference type="Rhea" id="RHEA:11196"/>
        <dbReference type="ChEBI" id="CHEBI:15378"/>
        <dbReference type="ChEBI" id="CHEBI:15890"/>
        <dbReference type="ChEBI" id="CHEBI:32544"/>
        <dbReference type="ChEBI" id="CHEBI:57502"/>
        <dbReference type="ChEBI" id="CHEBI:57918"/>
        <dbReference type="EC" id="2.4.2.21"/>
    </reaction>
</comment>
<dbReference type="GO" id="GO:0009236">
    <property type="term" value="P:cobalamin biosynthetic process"/>
    <property type="evidence" value="ECO:0007669"/>
    <property type="project" value="UniProtKB-KW"/>
</dbReference>
<sequence length="130" mass="12899">MTAPLDLDALSTLVEPLDDGAGAAARERLAALAGPPGALGRLDDLVCWLAAVQGADPPRDPVRARVVVFAGDHGVAAAGVSAYPPGSTVRMVDLLRAGGAVTGALARAADAPVRLVDLAVDADTPADVAT</sequence>
<dbReference type="SUPFAM" id="SSF52733">
    <property type="entry name" value="Nicotinate mononucleotide:5,6-dimethylbenzimidazole phosphoribosyltransferase (CobT)"/>
    <property type="match status" value="1"/>
</dbReference>
<evidence type="ECO:0000256" key="1">
    <source>
        <dbReference type="ARBA" id="ARBA00005049"/>
    </source>
</evidence>
<dbReference type="PANTHER" id="PTHR43463:SF1">
    <property type="entry name" value="NICOTINATE-NUCLEOTIDE--DIMETHYLBENZIMIDAZOLE PHOSPHORIBOSYLTRANSFERASE"/>
    <property type="match status" value="1"/>
</dbReference>
<dbReference type="GO" id="GO:0008939">
    <property type="term" value="F:nicotinate-nucleotide-dimethylbenzimidazole phosphoribosyltransferase activity"/>
    <property type="evidence" value="ECO:0007669"/>
    <property type="project" value="UniProtKB-EC"/>
</dbReference>
<dbReference type="PANTHER" id="PTHR43463">
    <property type="entry name" value="NICOTINATE-NUCLEOTIDE--DIMETHYLBENZIMIDAZOLE PHOSPHORIBOSYLTRANSFERASE"/>
    <property type="match status" value="1"/>
</dbReference>